<proteinExistence type="predicted"/>
<evidence type="ECO:0000313" key="2">
    <source>
        <dbReference type="Proteomes" id="UP000308600"/>
    </source>
</evidence>
<organism evidence="1 2">
    <name type="scientific">Pluteus cervinus</name>
    <dbReference type="NCBI Taxonomy" id="181527"/>
    <lineage>
        <taxon>Eukaryota</taxon>
        <taxon>Fungi</taxon>
        <taxon>Dikarya</taxon>
        <taxon>Basidiomycota</taxon>
        <taxon>Agaricomycotina</taxon>
        <taxon>Agaricomycetes</taxon>
        <taxon>Agaricomycetidae</taxon>
        <taxon>Agaricales</taxon>
        <taxon>Pluteineae</taxon>
        <taxon>Pluteaceae</taxon>
        <taxon>Pluteus</taxon>
    </lineage>
</organism>
<protein>
    <submittedName>
        <fullName evidence="1">WD40 repeat-like protein</fullName>
    </submittedName>
</protein>
<gene>
    <name evidence="1" type="ORF">BDN72DRAFT_800279</name>
</gene>
<evidence type="ECO:0000313" key="1">
    <source>
        <dbReference type="EMBL" id="TFK66216.1"/>
    </source>
</evidence>
<accession>A0ACD3AKG1</accession>
<dbReference type="Proteomes" id="UP000308600">
    <property type="component" value="Unassembled WGS sequence"/>
</dbReference>
<keyword evidence="2" id="KW-1185">Reference proteome</keyword>
<reference evidence="1 2" key="1">
    <citation type="journal article" date="2019" name="Nat. Ecol. Evol.">
        <title>Megaphylogeny resolves global patterns of mushroom evolution.</title>
        <authorList>
            <person name="Varga T."/>
            <person name="Krizsan K."/>
            <person name="Foldi C."/>
            <person name="Dima B."/>
            <person name="Sanchez-Garcia M."/>
            <person name="Sanchez-Ramirez S."/>
            <person name="Szollosi G.J."/>
            <person name="Szarkandi J.G."/>
            <person name="Papp V."/>
            <person name="Albert L."/>
            <person name="Andreopoulos W."/>
            <person name="Angelini C."/>
            <person name="Antonin V."/>
            <person name="Barry K.W."/>
            <person name="Bougher N.L."/>
            <person name="Buchanan P."/>
            <person name="Buyck B."/>
            <person name="Bense V."/>
            <person name="Catcheside P."/>
            <person name="Chovatia M."/>
            <person name="Cooper J."/>
            <person name="Damon W."/>
            <person name="Desjardin D."/>
            <person name="Finy P."/>
            <person name="Geml J."/>
            <person name="Haridas S."/>
            <person name="Hughes K."/>
            <person name="Justo A."/>
            <person name="Karasinski D."/>
            <person name="Kautmanova I."/>
            <person name="Kiss B."/>
            <person name="Kocsube S."/>
            <person name="Kotiranta H."/>
            <person name="LaButti K.M."/>
            <person name="Lechner B.E."/>
            <person name="Liimatainen K."/>
            <person name="Lipzen A."/>
            <person name="Lukacs Z."/>
            <person name="Mihaltcheva S."/>
            <person name="Morgado L.N."/>
            <person name="Niskanen T."/>
            <person name="Noordeloos M.E."/>
            <person name="Ohm R.A."/>
            <person name="Ortiz-Santana B."/>
            <person name="Ovrebo C."/>
            <person name="Racz N."/>
            <person name="Riley R."/>
            <person name="Savchenko A."/>
            <person name="Shiryaev A."/>
            <person name="Soop K."/>
            <person name="Spirin V."/>
            <person name="Szebenyi C."/>
            <person name="Tomsovsky M."/>
            <person name="Tulloss R.E."/>
            <person name="Uehling J."/>
            <person name="Grigoriev I.V."/>
            <person name="Vagvolgyi C."/>
            <person name="Papp T."/>
            <person name="Martin F.M."/>
            <person name="Miettinen O."/>
            <person name="Hibbett D.S."/>
            <person name="Nagy L.G."/>
        </authorList>
    </citation>
    <scope>NUCLEOTIDE SEQUENCE [LARGE SCALE GENOMIC DNA]</scope>
    <source>
        <strain evidence="1 2">NL-1719</strain>
    </source>
</reference>
<name>A0ACD3AKG1_9AGAR</name>
<sequence>MHWLRHFKSLPLDDQDAVEMRHEVFWLHGLAGSGKSSVANTIAAMVEQEEFYLSCFFCKRDDPELSDPTKVLPTLAYRIAQQHGGYRTALVDVLSSGSVGAGIITGDLHKQFKTLFEDLVTKVESPPRAHVIVIDALDECGKPNDQRQLSRYLLSLAGLVPWIKVFITSRPEPTITNILRPALSCESRDINAEEYTTSDIRLYIQTKLESMAEMDEISPFNDDDINRLVDQAAGLFIWCATLFKYIANSWDKEGDLRQFLSGVAKTEPLQQLYALYDKVLDGAVDPEHRQKQTRLLRVILGLILITADNKPLSANALYVFLQSDTQYAVQNARLVRTATRSLHAVLYEDNASGDAIRVYHPSFLDFLRDRIESGVAGWVSIDQLQCLAFKSCFLTLNEELKFNICCLESSSSFNKNIQSLPETIAVHVSESLQYSSLFWFSHLKGITLKDDDEEVKASVSGFLKSTKVFFWLEVLSLLDVIGRGIVMLRESSEFFKDDPDISSAASDLERFVLSYSEAFKSTPHIYLSALAWLPERSQTLDMAKSSDSFSHLRMITDKEQHWEGARSVKSVNAEVLSVAYSPNGRYIAAGVEDGTVCIWDSRTSEAVHQPLNGHRTRVESVVFSPDNQLLASGSADGTIRIWSVATGAAVTTMGGDSGRILCVAFSPDGQRIASASYEIGVQIWDVNTGGMIGGPWFGDPVWSVAFSPDGERIVISSSHDGIASIQNARTGQPTGNLLKTEVGMVLSVAWSRNGGYVASGAHDALVRIWNARSGEGIGQALKLKGHTAAVRSVAFSPDSTQIVSSSDDGSIRLWDVTTGRELHMPLKDHGDQVWSVTFSPDGQSILSGSSDGTIRIWDVDTAATTDGPSQVHSDYDRVAFSPDGQYFASGSGDGRVCIWNAITGTARCEPFRVHLGSVDYIVFSPDSHSIVTVSGDTHDITMGVWDSRTGAKLIESIQVPGERVTSVGFCLDGRRIVSTLGSTVHVWDGETGVEIKALKGHSDFVLSTSLFPDGGRIVSGSWDETLRIWDINTGEMIGKPLTGHREIVTVVAVSPDGQHIASGSRDLDVRIWDAQTHGTIHVLQGHTGMIASISFSADGQYIVSGSYDRTLRIWNVETGKAVGNPLRGHNSKVNSVAFSPDGQRIVSCAWDGTIRMWDAQIGAATVKSSSTSTDEQNSDGECRYKHWNACCSGIEVTDGWVKDGDKLLLWIPLRYREHFKPQLHFSIPARQSEPEVDLACLYGYAGKQWTGMYKL</sequence>
<dbReference type="EMBL" id="ML208412">
    <property type="protein sequence ID" value="TFK66216.1"/>
    <property type="molecule type" value="Genomic_DNA"/>
</dbReference>